<dbReference type="InterPro" id="IPR000719">
    <property type="entry name" value="Prot_kinase_dom"/>
</dbReference>
<dbReference type="GO" id="GO:0007165">
    <property type="term" value="P:signal transduction"/>
    <property type="evidence" value="ECO:0007669"/>
    <property type="project" value="TreeGrafter"/>
</dbReference>
<dbReference type="AlphaFoldDB" id="A0A9P4JCE1"/>
<sequence>MGLFGNSTKNKKELPKPSKRPLRVEHNSLPKQLTLQPRTVKPSFTVPDLQTTDTSKAALSRPNNVPSAPQNTPVPTEIAQETPEEVVWKDWSGRGQHAEFQMDEQLPLKQGDVLGHGRNGFVCKTSCKGVVVAWKQYGPDVEPDTLKEKNILIRLNHPHIVKLVGTYKHHKPTGGVEVGLLTWPVAVCDLSVFLGDVDSLTELKDKTAAAAGSLLDPRRKQRLEFIGFDWSNPTSGTKKIQMRMLQSIGCLAGAMAYLHSQDVRHKDLKPANILLYPVGIRLTDFGNSTDFSQLNASATDNGGARGSPRYFAPEAASWDRTGRSADIFSLGCVFLEMIHSASESSSLQKLEQLRPLADSSGRSYQVNLSNLPSWTYIDGASCLTNYLLCEIRTMLARDANARPRATDLVKSFSHMSHLDPSETDALHGACCSSLLKEKEKSNIELERFHRNSTKWLSQNHHMEREIKALKEKIDEHVKTITAYEGAIRDLKDDANRKKDVSVDLNNKLAAQKILNAGLQGRVGQLEKDIEDRQGHVEKLENTLTAYMKTSTDNSRLRKEITHRDDEVLRSRKETAALLAEQHMIRTRLEKDAQVAENRMVDLERQLETQTNQVQRLRDHMESTEGKLAKAEYESNRLGIELKNAREDIELAHQHHQEVYGHFESIRHAFSRYDEQFRNRKVEPRRRLIEVARSDSGYETGAPHGNTSSNTIHTNPSPLAHVSKKKGS</sequence>
<proteinExistence type="predicted"/>
<keyword evidence="4" id="KW-0418">Kinase</keyword>
<dbReference type="PROSITE" id="PS00108">
    <property type="entry name" value="PROTEIN_KINASE_ST"/>
    <property type="match status" value="1"/>
</dbReference>
<dbReference type="PROSITE" id="PS50011">
    <property type="entry name" value="PROTEIN_KINASE_DOM"/>
    <property type="match status" value="1"/>
</dbReference>
<dbReference type="SMART" id="SM00220">
    <property type="entry name" value="S_TKc"/>
    <property type="match status" value="1"/>
</dbReference>
<protein>
    <submittedName>
        <fullName evidence="4">Kinase-like protein</fullName>
    </submittedName>
</protein>
<keyword evidence="5" id="KW-1185">Reference proteome</keyword>
<comment type="caution">
    <text evidence="4">The sequence shown here is derived from an EMBL/GenBank/DDBJ whole genome shotgun (WGS) entry which is preliminary data.</text>
</comment>
<name>A0A9P4JCE1_9PLEO</name>
<feature type="domain" description="Protein kinase" evidence="3">
    <location>
        <begin position="108"/>
        <end position="417"/>
    </location>
</feature>
<feature type="region of interest" description="Disordered" evidence="2">
    <location>
        <begin position="692"/>
        <end position="727"/>
    </location>
</feature>
<feature type="coiled-coil region" evidence="1">
    <location>
        <begin position="459"/>
        <end position="486"/>
    </location>
</feature>
<dbReference type="Gene3D" id="3.30.200.20">
    <property type="entry name" value="Phosphorylase Kinase, domain 1"/>
    <property type="match status" value="1"/>
</dbReference>
<dbReference type="Proteomes" id="UP000799536">
    <property type="component" value="Unassembled WGS sequence"/>
</dbReference>
<dbReference type="SUPFAM" id="SSF57997">
    <property type="entry name" value="Tropomyosin"/>
    <property type="match status" value="1"/>
</dbReference>
<feature type="region of interest" description="Disordered" evidence="2">
    <location>
        <begin position="1"/>
        <end position="82"/>
    </location>
</feature>
<dbReference type="CDD" id="cd00180">
    <property type="entry name" value="PKc"/>
    <property type="match status" value="1"/>
</dbReference>
<gene>
    <name evidence="4" type="ORF">GQ43DRAFT_476101</name>
</gene>
<dbReference type="PANTHER" id="PTHR48011:SF4">
    <property type="entry name" value="MITOGEN-ACTIVATED PROTEIN KINASE KINASE KINASE 19"/>
    <property type="match status" value="1"/>
</dbReference>
<keyword evidence="4" id="KW-0808">Transferase</keyword>
<dbReference type="OrthoDB" id="4062651at2759"/>
<dbReference type="PANTHER" id="PTHR48011">
    <property type="entry name" value="CCR4-NOT TRANSCRIPTIONAL COMPLEX SUBUNIT CAF120-RELATED"/>
    <property type="match status" value="1"/>
</dbReference>
<evidence type="ECO:0000256" key="2">
    <source>
        <dbReference type="SAM" id="MobiDB-lite"/>
    </source>
</evidence>
<accession>A0A9P4JCE1</accession>
<evidence type="ECO:0000259" key="3">
    <source>
        <dbReference type="PROSITE" id="PS50011"/>
    </source>
</evidence>
<organism evidence="4 5">
    <name type="scientific">Delitschia confertaspora ATCC 74209</name>
    <dbReference type="NCBI Taxonomy" id="1513339"/>
    <lineage>
        <taxon>Eukaryota</taxon>
        <taxon>Fungi</taxon>
        <taxon>Dikarya</taxon>
        <taxon>Ascomycota</taxon>
        <taxon>Pezizomycotina</taxon>
        <taxon>Dothideomycetes</taxon>
        <taxon>Pleosporomycetidae</taxon>
        <taxon>Pleosporales</taxon>
        <taxon>Delitschiaceae</taxon>
        <taxon>Delitschia</taxon>
    </lineage>
</organism>
<dbReference type="SUPFAM" id="SSF56112">
    <property type="entry name" value="Protein kinase-like (PK-like)"/>
    <property type="match status" value="1"/>
</dbReference>
<dbReference type="InterPro" id="IPR008271">
    <property type="entry name" value="Ser/Thr_kinase_AS"/>
</dbReference>
<dbReference type="GO" id="GO:0005524">
    <property type="term" value="F:ATP binding"/>
    <property type="evidence" value="ECO:0007669"/>
    <property type="project" value="InterPro"/>
</dbReference>
<feature type="compositionally biased region" description="Basic and acidic residues" evidence="2">
    <location>
        <begin position="10"/>
        <end position="28"/>
    </location>
</feature>
<evidence type="ECO:0000313" key="4">
    <source>
        <dbReference type="EMBL" id="KAF2196690.1"/>
    </source>
</evidence>
<reference evidence="4" key="1">
    <citation type="journal article" date="2020" name="Stud. Mycol.">
        <title>101 Dothideomycetes genomes: a test case for predicting lifestyles and emergence of pathogens.</title>
        <authorList>
            <person name="Haridas S."/>
            <person name="Albert R."/>
            <person name="Binder M."/>
            <person name="Bloem J."/>
            <person name="Labutti K."/>
            <person name="Salamov A."/>
            <person name="Andreopoulos B."/>
            <person name="Baker S."/>
            <person name="Barry K."/>
            <person name="Bills G."/>
            <person name="Bluhm B."/>
            <person name="Cannon C."/>
            <person name="Castanera R."/>
            <person name="Culley D."/>
            <person name="Daum C."/>
            <person name="Ezra D."/>
            <person name="Gonzalez J."/>
            <person name="Henrissat B."/>
            <person name="Kuo A."/>
            <person name="Liang C."/>
            <person name="Lipzen A."/>
            <person name="Lutzoni F."/>
            <person name="Magnuson J."/>
            <person name="Mondo S."/>
            <person name="Nolan M."/>
            <person name="Ohm R."/>
            <person name="Pangilinan J."/>
            <person name="Park H.-J."/>
            <person name="Ramirez L."/>
            <person name="Alfaro M."/>
            <person name="Sun H."/>
            <person name="Tritt A."/>
            <person name="Yoshinaga Y."/>
            <person name="Zwiers L.-H."/>
            <person name="Turgeon B."/>
            <person name="Goodwin S."/>
            <person name="Spatafora J."/>
            <person name="Crous P."/>
            <person name="Grigoriev I."/>
        </authorList>
    </citation>
    <scope>NUCLEOTIDE SEQUENCE</scope>
    <source>
        <strain evidence="4">ATCC 74209</strain>
    </source>
</reference>
<feature type="compositionally biased region" description="Polar residues" evidence="2">
    <location>
        <begin position="704"/>
        <end position="716"/>
    </location>
</feature>
<dbReference type="Gene3D" id="1.10.510.10">
    <property type="entry name" value="Transferase(Phosphotransferase) domain 1"/>
    <property type="match status" value="1"/>
</dbReference>
<feature type="coiled-coil region" evidence="1">
    <location>
        <begin position="585"/>
        <end position="647"/>
    </location>
</feature>
<dbReference type="InterPro" id="IPR011009">
    <property type="entry name" value="Kinase-like_dom_sf"/>
</dbReference>
<evidence type="ECO:0000313" key="5">
    <source>
        <dbReference type="Proteomes" id="UP000799536"/>
    </source>
</evidence>
<dbReference type="InterPro" id="IPR052751">
    <property type="entry name" value="Plant_MAPKKK"/>
</dbReference>
<evidence type="ECO:0000256" key="1">
    <source>
        <dbReference type="SAM" id="Coils"/>
    </source>
</evidence>
<dbReference type="GO" id="GO:0004672">
    <property type="term" value="F:protein kinase activity"/>
    <property type="evidence" value="ECO:0007669"/>
    <property type="project" value="InterPro"/>
</dbReference>
<feature type="compositionally biased region" description="Polar residues" evidence="2">
    <location>
        <begin position="48"/>
        <end position="74"/>
    </location>
</feature>
<dbReference type="EMBL" id="ML994341">
    <property type="protein sequence ID" value="KAF2196690.1"/>
    <property type="molecule type" value="Genomic_DNA"/>
</dbReference>
<keyword evidence="1" id="KW-0175">Coiled coil</keyword>
<dbReference type="Pfam" id="PF00069">
    <property type="entry name" value="Pkinase"/>
    <property type="match status" value="1"/>
</dbReference>